<organism evidence="2 3">
    <name type="scientific">Rufibacter hautae</name>
    <dbReference type="NCBI Taxonomy" id="2595005"/>
    <lineage>
        <taxon>Bacteria</taxon>
        <taxon>Pseudomonadati</taxon>
        <taxon>Bacteroidota</taxon>
        <taxon>Cytophagia</taxon>
        <taxon>Cytophagales</taxon>
        <taxon>Hymenobacteraceae</taxon>
        <taxon>Rufibacter</taxon>
    </lineage>
</organism>
<keyword evidence="1" id="KW-1133">Transmembrane helix</keyword>
<keyword evidence="1" id="KW-0472">Membrane</keyword>
<accession>A0A5B6TGQ1</accession>
<dbReference type="Proteomes" id="UP000324133">
    <property type="component" value="Unassembled WGS sequence"/>
</dbReference>
<dbReference type="AlphaFoldDB" id="A0A5B6TGQ1"/>
<gene>
    <name evidence="2" type="ORF">FOA19_02480</name>
</gene>
<dbReference type="EMBL" id="VKKY01000001">
    <property type="protein sequence ID" value="KAA3439571.1"/>
    <property type="molecule type" value="Genomic_DNA"/>
</dbReference>
<feature type="transmembrane region" description="Helical" evidence="1">
    <location>
        <begin position="44"/>
        <end position="65"/>
    </location>
</feature>
<keyword evidence="3" id="KW-1185">Reference proteome</keyword>
<evidence type="ECO:0000313" key="2">
    <source>
        <dbReference type="EMBL" id="KAA3439571.1"/>
    </source>
</evidence>
<name>A0A5B6TGQ1_9BACT</name>
<comment type="caution">
    <text evidence="2">The sequence shown here is derived from an EMBL/GenBank/DDBJ whole genome shotgun (WGS) entry which is preliminary data.</text>
</comment>
<evidence type="ECO:0000256" key="1">
    <source>
        <dbReference type="SAM" id="Phobius"/>
    </source>
</evidence>
<dbReference type="RefSeq" id="WP_149089214.1">
    <property type="nucleotide sequence ID" value="NZ_VKKY01000001.1"/>
</dbReference>
<reference evidence="2 3" key="1">
    <citation type="submission" date="2019-07" db="EMBL/GenBank/DDBJ databases">
        <title>Rufibacter sp. nov., isolated from lake sediment.</title>
        <authorList>
            <person name="Qu J.-H."/>
        </authorList>
    </citation>
    <scope>NUCLEOTIDE SEQUENCE [LARGE SCALE GENOMIC DNA]</scope>
    <source>
        <strain evidence="2 3">NBS58-1</strain>
    </source>
</reference>
<sequence length="150" mass="17888">MSNHSENNEVSKYKEVGELLDLAENVSEKVKNIQKNLYAIQVKAAALVMLVFIISLIFFLAPYLIEVQDQYLSIKFVFIIFFISSLIFYGMIVYRQYLRYIRDYRIEQDILLRLLEMTHQIKKYEYSKNSFSTIEKALIEMRLSRIDFNT</sequence>
<feature type="transmembrane region" description="Helical" evidence="1">
    <location>
        <begin position="71"/>
        <end position="94"/>
    </location>
</feature>
<evidence type="ECO:0000313" key="3">
    <source>
        <dbReference type="Proteomes" id="UP000324133"/>
    </source>
</evidence>
<keyword evidence="1" id="KW-0812">Transmembrane</keyword>
<evidence type="ECO:0008006" key="4">
    <source>
        <dbReference type="Google" id="ProtNLM"/>
    </source>
</evidence>
<proteinExistence type="predicted"/>
<protein>
    <recommendedName>
        <fullName evidence="4">DUF4231 domain-containing protein</fullName>
    </recommendedName>
</protein>